<name>A0A6M4MJ01_9ALTE</name>
<keyword evidence="1" id="KW-0732">Signal</keyword>
<feature type="chain" id="PRO_5028835275" evidence="1">
    <location>
        <begin position="25"/>
        <end position="255"/>
    </location>
</feature>
<feature type="domain" description="Ice-binding protein C-terminal" evidence="2">
    <location>
        <begin position="229"/>
        <end position="251"/>
    </location>
</feature>
<reference evidence="3 4" key="2">
    <citation type="submission" date="2020-04" db="EMBL/GenBank/DDBJ databases">
        <title>Complete genome sequence of Alteromonas pelagimontana 5.12T.</title>
        <authorList>
            <person name="Sinha R.K."/>
            <person name="Krishnan K.P."/>
            <person name="Kurian J.P."/>
        </authorList>
    </citation>
    <scope>NUCLEOTIDE SEQUENCE [LARGE SCALE GENOMIC DNA]</scope>
    <source>
        <strain evidence="3 4">5.12</strain>
    </source>
</reference>
<dbReference type="KEGG" id="apel:CA267_015145"/>
<dbReference type="Pfam" id="PF07589">
    <property type="entry name" value="PEP-CTERM"/>
    <property type="match status" value="1"/>
</dbReference>
<dbReference type="InterPro" id="IPR013424">
    <property type="entry name" value="Ice-binding_C"/>
</dbReference>
<keyword evidence="4" id="KW-1185">Reference proteome</keyword>
<dbReference type="AlphaFoldDB" id="A0A6M4MJ01"/>
<dbReference type="NCBIfam" id="TIGR02595">
    <property type="entry name" value="PEP_CTERM"/>
    <property type="match status" value="1"/>
</dbReference>
<reference evidence="4" key="1">
    <citation type="submission" date="2014-12" db="EMBL/GenBank/DDBJ databases">
        <title>Complete genome sequence of a multi-drug resistant Klebsiella pneumoniae.</title>
        <authorList>
            <person name="Hua X."/>
            <person name="Chen Q."/>
            <person name="Li X."/>
            <person name="Feng Y."/>
            <person name="Ruan Z."/>
            <person name="Yu Y."/>
        </authorList>
    </citation>
    <scope>NUCLEOTIDE SEQUENCE [LARGE SCALE GENOMIC DNA]</scope>
    <source>
        <strain evidence="4">5.12</strain>
    </source>
</reference>
<evidence type="ECO:0000256" key="1">
    <source>
        <dbReference type="SAM" id="SignalP"/>
    </source>
</evidence>
<protein>
    <submittedName>
        <fullName evidence="3">Flocculation-associated PEP-CTERM protein PepA</fullName>
    </submittedName>
</protein>
<evidence type="ECO:0000313" key="3">
    <source>
        <dbReference type="EMBL" id="QJR82898.1"/>
    </source>
</evidence>
<dbReference type="EMBL" id="CP052766">
    <property type="protein sequence ID" value="QJR82898.1"/>
    <property type="molecule type" value="Genomic_DNA"/>
</dbReference>
<evidence type="ECO:0000313" key="4">
    <source>
        <dbReference type="Proteomes" id="UP000219285"/>
    </source>
</evidence>
<dbReference type="Proteomes" id="UP000219285">
    <property type="component" value="Chromosome"/>
</dbReference>
<dbReference type="NCBIfam" id="NF033554">
    <property type="entry name" value="floc_PepA"/>
    <property type="match status" value="1"/>
</dbReference>
<evidence type="ECO:0000259" key="2">
    <source>
        <dbReference type="Pfam" id="PF07589"/>
    </source>
</evidence>
<dbReference type="OrthoDB" id="5786648at2"/>
<accession>A0A6M4MJ01</accession>
<organism evidence="3 4">
    <name type="scientific">Alteromonas pelagimontana</name>
    <dbReference type="NCBI Taxonomy" id="1858656"/>
    <lineage>
        <taxon>Bacteria</taxon>
        <taxon>Pseudomonadati</taxon>
        <taxon>Pseudomonadota</taxon>
        <taxon>Gammaproteobacteria</taxon>
        <taxon>Alteromonadales</taxon>
        <taxon>Alteromonadaceae</taxon>
        <taxon>Alteromonas/Salinimonas group</taxon>
        <taxon>Alteromonas</taxon>
    </lineage>
</organism>
<sequence length="255" mass="26827">MKFNKVFKALTLTAGLAASFSSSAEFLDFTVDESAYGNGMVEADKINGGFVETIEFDGTGGFSAMAFATFTQFFSQDGTTTVTNSELGSSYVIYAMFEAEGTVESATLNGQPASILTGNSGAFTLYVDVDANTTANSDYSLNDSGDDIELGSSMTLGENIGYQVGPNGLFDFTFSDFDLTEAGSNYFVSPNPFYMTVNLNGDFDTFETANIQTTTGDVSAVFEDAPAEVPEPSTIAVLALGLLGLGASSRRKSAK</sequence>
<proteinExistence type="predicted"/>
<feature type="signal peptide" evidence="1">
    <location>
        <begin position="1"/>
        <end position="24"/>
    </location>
</feature>
<gene>
    <name evidence="3" type="primary">pepA</name>
    <name evidence="3" type="ORF">CA267_015145</name>
</gene>